<keyword evidence="3 12" id="KW-0812">Transmembrane</keyword>
<dbReference type="Pfam" id="PF00122">
    <property type="entry name" value="E1-E2_ATPase"/>
    <property type="match status" value="1"/>
</dbReference>
<evidence type="ECO:0000256" key="3">
    <source>
        <dbReference type="ARBA" id="ARBA00022692"/>
    </source>
</evidence>
<dbReference type="SUPFAM" id="SSF81653">
    <property type="entry name" value="Calcium ATPase, transduction domain A"/>
    <property type="match status" value="1"/>
</dbReference>
<evidence type="ECO:0000259" key="13">
    <source>
        <dbReference type="PROSITE" id="PS50846"/>
    </source>
</evidence>
<dbReference type="Proteomes" id="UP000242637">
    <property type="component" value="Chromosome 1"/>
</dbReference>
<dbReference type="CDD" id="cd00371">
    <property type="entry name" value="HMA"/>
    <property type="match status" value="1"/>
</dbReference>
<dbReference type="EMBL" id="LT906453">
    <property type="protein sequence ID" value="SNV17236.1"/>
    <property type="molecule type" value="Genomic_DNA"/>
</dbReference>
<evidence type="ECO:0000256" key="2">
    <source>
        <dbReference type="ARBA" id="ARBA00006024"/>
    </source>
</evidence>
<dbReference type="InterPro" id="IPR001757">
    <property type="entry name" value="P_typ_ATPase"/>
</dbReference>
<keyword evidence="7" id="KW-1278">Translocase</keyword>
<dbReference type="PROSITE" id="PS00154">
    <property type="entry name" value="ATPASE_E1_E2"/>
    <property type="match status" value="1"/>
</dbReference>
<dbReference type="CDD" id="cd02094">
    <property type="entry name" value="P-type_ATPase_Cu-like"/>
    <property type="match status" value="1"/>
</dbReference>
<comment type="catalytic activity">
    <reaction evidence="10">
        <text>ATP + H2O = ADP + phosphate + H(+)</text>
        <dbReference type="Rhea" id="RHEA:13065"/>
        <dbReference type="ChEBI" id="CHEBI:15377"/>
        <dbReference type="ChEBI" id="CHEBI:15378"/>
        <dbReference type="ChEBI" id="CHEBI:30616"/>
        <dbReference type="ChEBI" id="CHEBI:43474"/>
        <dbReference type="ChEBI" id="CHEBI:456216"/>
    </reaction>
</comment>
<dbReference type="GeneID" id="63458467"/>
<dbReference type="InterPro" id="IPR023214">
    <property type="entry name" value="HAD_sf"/>
</dbReference>
<proteinExistence type="inferred from homology"/>
<dbReference type="KEGG" id="dco:SAMEA4475696_0160"/>
<dbReference type="PROSITE" id="PS01047">
    <property type="entry name" value="HMA_1"/>
    <property type="match status" value="1"/>
</dbReference>
<gene>
    <name evidence="14" type="primary">copA</name>
    <name evidence="14" type="ORF">SAMEA4475696_00160</name>
</gene>
<dbReference type="RefSeq" id="WP_034401243.1">
    <property type="nucleotide sequence ID" value="NZ_JAAFNI010000001.1"/>
</dbReference>
<dbReference type="Pfam" id="PF00403">
    <property type="entry name" value="HMA"/>
    <property type="match status" value="1"/>
</dbReference>
<dbReference type="FunFam" id="3.30.70.100:FF:000005">
    <property type="entry name" value="Copper-exporting P-type ATPase A"/>
    <property type="match status" value="1"/>
</dbReference>
<dbReference type="PROSITE" id="PS01229">
    <property type="entry name" value="COF_2"/>
    <property type="match status" value="1"/>
</dbReference>
<feature type="transmembrane region" description="Helical" evidence="12">
    <location>
        <begin position="399"/>
        <end position="422"/>
    </location>
</feature>
<dbReference type="Gene3D" id="3.40.50.1000">
    <property type="entry name" value="HAD superfamily/HAD-like"/>
    <property type="match status" value="1"/>
</dbReference>
<keyword evidence="14" id="KW-0378">Hydrolase</keyword>
<dbReference type="SUPFAM" id="SSF56784">
    <property type="entry name" value="HAD-like"/>
    <property type="match status" value="1"/>
</dbReference>
<protein>
    <recommendedName>
        <fullName evidence="11">Cation-transporting P-type ATPase B</fullName>
    </recommendedName>
</protein>
<dbReference type="GO" id="GO:0043682">
    <property type="term" value="F:P-type divalent copper transporter activity"/>
    <property type="evidence" value="ECO:0007669"/>
    <property type="project" value="TreeGrafter"/>
</dbReference>
<evidence type="ECO:0000256" key="9">
    <source>
        <dbReference type="ARBA" id="ARBA00023136"/>
    </source>
</evidence>
<dbReference type="InterPro" id="IPR059000">
    <property type="entry name" value="ATPase_P-type_domA"/>
</dbReference>
<feature type="transmembrane region" description="Helical" evidence="12">
    <location>
        <begin position="704"/>
        <end position="721"/>
    </location>
</feature>
<dbReference type="InterPro" id="IPR006121">
    <property type="entry name" value="HMA_dom"/>
</dbReference>
<dbReference type="PROSITE" id="PS50846">
    <property type="entry name" value="HMA_2"/>
    <property type="match status" value="1"/>
</dbReference>
<keyword evidence="6 12" id="KW-0067">ATP-binding</keyword>
<dbReference type="InterPro" id="IPR027256">
    <property type="entry name" value="P-typ_ATPase_IB"/>
</dbReference>
<comment type="similarity">
    <text evidence="2 12">Belongs to the cation transport ATPase (P-type) (TC 3.A.3) family. Type IB subfamily.</text>
</comment>
<sequence length="759" mass="78071">MSVETTPREAEFAIAGMTCASCSSRVERKLNKLDGVEASVNLATERAHVTFGEGVTVEELIEVVEKTGYSATLLSGDADGQVGDSAGVGQGAPVDVSAGMLIAPGGSVWKRLFVEPSMQTRAVVALVLAIPVVVIAMVPPVMAALGGVRPWVELLLTVPVYFWAAFPFHRSAVVNARHGGTTMDTLVSIGISAAFWWSFVATLSGGTQHMYFETAAVVTAFLLVGRSVEQKAKHRGQSALRSLLELGACEVSLLVPDGAGSYAERRAGVAELKPGMLFRVRPGEKVATDGVVVDGRSAVDASLVTGESMPVDVAGGDEVTGGTLNTSGTLVVRATRVGSETTLAAITRLVERAQTGKAPVQRLADRVSSVFVPAVLVIAVVTLLGWLGTGHLFTEALQAAVSVLVIACPCALGLATPTALLVGTGRGAELGVLIKGPEILESTRAVDTVVLDKTGTVTSGSMHVTAVETAGKLTKTAALQAAASVEAGSEHPVAVAIVEAAKERGVSPVAACDFTALPGAGARAVIKGTEVLVGKPGLFDVVPDELADVGAGVAGTTVFVGWGGKARATVTVTDEMRVSTPAGVDRLHELGLETYLLTGDNEFTAKSVAAEAGIASSNVIAGVRPEQKHAVVQRLQRQGKVVAMVGDGVNDAAALAQADLGLAMGSGTDVARESADIVLMRTEVAAVADAIGLSRRTLMIIKQNLFWAFAYNVVGIPLAAFGELDPMFAGGAMAASSVIVVMNSLRLRAYAREREAVAA</sequence>
<dbReference type="Gene3D" id="3.40.1110.10">
    <property type="entry name" value="Calcium-transporting ATPase, cytoplasmic domain N"/>
    <property type="match status" value="1"/>
</dbReference>
<feature type="transmembrane region" description="Helical" evidence="12">
    <location>
        <begin position="148"/>
        <end position="166"/>
    </location>
</feature>
<evidence type="ECO:0000256" key="11">
    <source>
        <dbReference type="ARBA" id="ARBA00074171"/>
    </source>
</evidence>
<dbReference type="GO" id="GO:0005507">
    <property type="term" value="F:copper ion binding"/>
    <property type="evidence" value="ECO:0007669"/>
    <property type="project" value="TreeGrafter"/>
</dbReference>
<evidence type="ECO:0000256" key="6">
    <source>
        <dbReference type="ARBA" id="ARBA00022840"/>
    </source>
</evidence>
<keyword evidence="8 12" id="KW-1133">Transmembrane helix</keyword>
<dbReference type="Gene3D" id="3.30.70.100">
    <property type="match status" value="1"/>
</dbReference>
<dbReference type="GO" id="GO:0005886">
    <property type="term" value="C:plasma membrane"/>
    <property type="evidence" value="ECO:0007669"/>
    <property type="project" value="UniProtKB-SubCell"/>
</dbReference>
<evidence type="ECO:0000256" key="10">
    <source>
        <dbReference type="ARBA" id="ARBA00049360"/>
    </source>
</evidence>
<organism evidence="14 15">
    <name type="scientific">Dermatophilus congolensis</name>
    <dbReference type="NCBI Taxonomy" id="1863"/>
    <lineage>
        <taxon>Bacteria</taxon>
        <taxon>Bacillati</taxon>
        <taxon>Actinomycetota</taxon>
        <taxon>Actinomycetes</taxon>
        <taxon>Micrococcales</taxon>
        <taxon>Dermatophilaceae</taxon>
        <taxon>Dermatophilus</taxon>
    </lineage>
</organism>
<dbReference type="SUPFAM" id="SSF81665">
    <property type="entry name" value="Calcium ATPase, transmembrane domain M"/>
    <property type="match status" value="1"/>
</dbReference>
<accession>A0A239V5E5</accession>
<feature type="transmembrane region" description="Helical" evidence="12">
    <location>
        <begin position="122"/>
        <end position="142"/>
    </location>
</feature>
<dbReference type="Gene3D" id="2.70.150.10">
    <property type="entry name" value="Calcium-transporting ATPase, cytoplasmic transduction domain A"/>
    <property type="match status" value="1"/>
</dbReference>
<evidence type="ECO:0000256" key="12">
    <source>
        <dbReference type="RuleBase" id="RU362081"/>
    </source>
</evidence>
<reference evidence="14 15" key="1">
    <citation type="submission" date="2017-06" db="EMBL/GenBank/DDBJ databases">
        <authorList>
            <consortium name="Pathogen Informatics"/>
        </authorList>
    </citation>
    <scope>NUCLEOTIDE SEQUENCE [LARGE SCALE GENOMIC DNA]</scope>
    <source>
        <strain evidence="14 15">NCTC13039</strain>
    </source>
</reference>
<dbReference type="STRING" id="1121387.GCA_000429885_01554"/>
<keyword evidence="4 12" id="KW-0479">Metal-binding</keyword>
<evidence type="ECO:0000256" key="4">
    <source>
        <dbReference type="ARBA" id="ARBA00022723"/>
    </source>
</evidence>
<dbReference type="InterPro" id="IPR036163">
    <property type="entry name" value="HMA_dom_sf"/>
</dbReference>
<dbReference type="InterPro" id="IPR023299">
    <property type="entry name" value="ATPase_P-typ_cyto_dom_N"/>
</dbReference>
<dbReference type="Pfam" id="PF00702">
    <property type="entry name" value="Hydrolase"/>
    <property type="match status" value="1"/>
</dbReference>
<dbReference type="InterPro" id="IPR036412">
    <property type="entry name" value="HAD-like_sf"/>
</dbReference>
<keyword evidence="5 12" id="KW-0547">Nucleotide-binding</keyword>
<dbReference type="NCBIfam" id="TIGR01494">
    <property type="entry name" value="ATPase_P-type"/>
    <property type="match status" value="1"/>
</dbReference>
<comment type="subcellular location">
    <subcellularLocation>
        <location evidence="1">Cell membrane</location>
        <topology evidence="1">Multi-pass membrane protein</topology>
    </subcellularLocation>
</comment>
<keyword evidence="9 12" id="KW-0472">Membrane</keyword>
<dbReference type="PRINTS" id="PR00119">
    <property type="entry name" value="CATATPASE"/>
</dbReference>
<feature type="transmembrane region" description="Helical" evidence="12">
    <location>
        <begin position="210"/>
        <end position="228"/>
    </location>
</feature>
<dbReference type="InterPro" id="IPR018303">
    <property type="entry name" value="ATPase_P-typ_P_site"/>
</dbReference>
<dbReference type="InterPro" id="IPR023298">
    <property type="entry name" value="ATPase_P-typ_TM_dom_sf"/>
</dbReference>
<dbReference type="InterPro" id="IPR017969">
    <property type="entry name" value="Heavy-metal-associated_CS"/>
</dbReference>
<dbReference type="PRINTS" id="PR00120">
    <property type="entry name" value="HATPASE"/>
</dbReference>
<dbReference type="SUPFAM" id="SSF55008">
    <property type="entry name" value="HMA, heavy metal-associated domain"/>
    <property type="match status" value="1"/>
</dbReference>
<dbReference type="InterPro" id="IPR008250">
    <property type="entry name" value="ATPase_P-typ_transduc_dom_A_sf"/>
</dbReference>
<evidence type="ECO:0000256" key="5">
    <source>
        <dbReference type="ARBA" id="ARBA00022741"/>
    </source>
</evidence>
<dbReference type="AlphaFoldDB" id="A0A239V5E5"/>
<keyword evidence="12" id="KW-1003">Cell membrane</keyword>
<feature type="domain" description="HMA" evidence="13">
    <location>
        <begin position="8"/>
        <end position="72"/>
    </location>
</feature>
<evidence type="ECO:0000256" key="8">
    <source>
        <dbReference type="ARBA" id="ARBA00022989"/>
    </source>
</evidence>
<dbReference type="NCBIfam" id="TIGR01511">
    <property type="entry name" value="ATPase-IB1_Cu"/>
    <property type="match status" value="1"/>
</dbReference>
<name>A0A239V5E5_9MICO</name>
<dbReference type="GO" id="GO:0055070">
    <property type="term" value="P:copper ion homeostasis"/>
    <property type="evidence" value="ECO:0007669"/>
    <property type="project" value="TreeGrafter"/>
</dbReference>
<evidence type="ECO:0000256" key="7">
    <source>
        <dbReference type="ARBA" id="ARBA00022967"/>
    </source>
</evidence>
<dbReference type="NCBIfam" id="TIGR01525">
    <property type="entry name" value="ATPase-IB_hvy"/>
    <property type="match status" value="1"/>
</dbReference>
<evidence type="ECO:0000313" key="14">
    <source>
        <dbReference type="EMBL" id="SNV17236.1"/>
    </source>
</evidence>
<dbReference type="PANTHER" id="PTHR43520:SF8">
    <property type="entry name" value="P-TYPE CU(+) TRANSPORTER"/>
    <property type="match status" value="1"/>
</dbReference>
<dbReference type="NCBIfam" id="TIGR01512">
    <property type="entry name" value="ATPase-IB2_Cd"/>
    <property type="match status" value="1"/>
</dbReference>
<feature type="transmembrane region" description="Helical" evidence="12">
    <location>
        <begin position="367"/>
        <end position="387"/>
    </location>
</feature>
<feature type="transmembrane region" description="Helical" evidence="12">
    <location>
        <begin position="727"/>
        <end position="745"/>
    </location>
</feature>
<feature type="transmembrane region" description="Helical" evidence="12">
    <location>
        <begin position="186"/>
        <end position="204"/>
    </location>
</feature>
<dbReference type="PANTHER" id="PTHR43520">
    <property type="entry name" value="ATP7, ISOFORM B"/>
    <property type="match status" value="1"/>
</dbReference>
<dbReference type="FunFam" id="2.70.150.10:FF:000002">
    <property type="entry name" value="Copper-transporting ATPase 1, putative"/>
    <property type="match status" value="1"/>
</dbReference>
<evidence type="ECO:0000256" key="1">
    <source>
        <dbReference type="ARBA" id="ARBA00004651"/>
    </source>
</evidence>
<dbReference type="GO" id="GO:0005524">
    <property type="term" value="F:ATP binding"/>
    <property type="evidence" value="ECO:0007669"/>
    <property type="project" value="UniProtKB-UniRule"/>
</dbReference>
<evidence type="ECO:0000313" key="15">
    <source>
        <dbReference type="Proteomes" id="UP000242637"/>
    </source>
</evidence>
<keyword evidence="15" id="KW-1185">Reference proteome</keyword>
<dbReference type="GO" id="GO:0016887">
    <property type="term" value="F:ATP hydrolysis activity"/>
    <property type="evidence" value="ECO:0007669"/>
    <property type="project" value="InterPro"/>
</dbReference>